<evidence type="ECO:0000256" key="5">
    <source>
        <dbReference type="ARBA" id="ARBA00022741"/>
    </source>
</evidence>
<feature type="domain" description="Clp1 N-terminal" evidence="11">
    <location>
        <begin position="24"/>
        <end position="127"/>
    </location>
</feature>
<name>A0ABP0ZIE5_9ASCO</name>
<dbReference type="InterPro" id="IPR032324">
    <property type="entry name" value="Clp1_N"/>
</dbReference>
<sequence>MSIPGFGGIDTSQSDDSTLKTMTIPALYEWRIEVPMKKILQLKVTSGILEINGTELANNVEIKLCGVKYAVYAPKVESQLEYCLLPHPDTAYSLSAEDEEFTEYISDETNMDQIVNLHMYIQSRRQIARDSTSLGPGPRVLVIGNKQSGKTSLCKTLVSYAAKMGETPILVNLDPAEGVFCLPGSISATAIPDSLDLESCGGYGISSTTTGNLTQQSPKVPLVKNYGFLHARENEQLYRYVVDQLGICVLSKLESDEVVRSSGCIVDTPALGMGEFDTISAIVADFKIDLVVVVGSEKLKMALEKKLKHRAGLSFVKISKSAGVVDVSDEFIRMTQEQSIREYFNGNFRTRLSPFKTEISLSGLVIYKAVLGRDVESSMSFLPAGDDFEKDEDTNAADELKEYFAVLDDNDEKDEDGNGGGNGGSGGGSSESRSKRLENSIVVITQLDQPGVGGGAAAEQIEAKELLNTSVLGYVHVSKVDEEKKRMKVLLPFPGVFPRHVLISTSVRYNE</sequence>
<dbReference type="InterPro" id="IPR032319">
    <property type="entry name" value="CLP1_P"/>
</dbReference>
<feature type="binding site" evidence="8">
    <location>
        <position position="68"/>
    </location>
    <ligand>
        <name>ATP</name>
        <dbReference type="ChEBI" id="CHEBI:30616"/>
    </ligand>
</feature>
<feature type="compositionally biased region" description="Gly residues" evidence="9">
    <location>
        <begin position="418"/>
        <end position="429"/>
    </location>
</feature>
<dbReference type="InterPro" id="IPR010655">
    <property type="entry name" value="Clp1_C"/>
</dbReference>
<feature type="domain" description="Clp1 C-terminal" evidence="10">
    <location>
        <begin position="432"/>
        <end position="511"/>
    </location>
</feature>
<evidence type="ECO:0000256" key="6">
    <source>
        <dbReference type="ARBA" id="ARBA00022840"/>
    </source>
</evidence>
<dbReference type="GeneID" id="92207354"/>
<evidence type="ECO:0000259" key="11">
    <source>
        <dbReference type="Pfam" id="PF16573"/>
    </source>
</evidence>
<dbReference type="SUPFAM" id="SSF52540">
    <property type="entry name" value="P-loop containing nucleoside triphosphate hydrolases"/>
    <property type="match status" value="1"/>
</dbReference>
<evidence type="ECO:0000256" key="9">
    <source>
        <dbReference type="SAM" id="MobiDB-lite"/>
    </source>
</evidence>
<dbReference type="InterPro" id="IPR027417">
    <property type="entry name" value="P-loop_NTPase"/>
</dbReference>
<feature type="region of interest" description="Disordered" evidence="9">
    <location>
        <begin position="410"/>
        <end position="433"/>
    </location>
</feature>
<evidence type="ECO:0000256" key="1">
    <source>
        <dbReference type="ARBA" id="ARBA00004123"/>
    </source>
</evidence>
<evidence type="ECO:0000313" key="13">
    <source>
        <dbReference type="EMBL" id="CAK9437780.1"/>
    </source>
</evidence>
<protein>
    <recommendedName>
        <fullName evidence="3">Polynucleotide 5'-hydroxyl-kinase GRC3</fullName>
    </recommendedName>
    <alternativeName>
        <fullName evidence="2">Polynucleotide 5'-hydroxyl-kinase grc3</fullName>
    </alternativeName>
</protein>
<dbReference type="EMBL" id="OZ022407">
    <property type="protein sequence ID" value="CAK9437780.1"/>
    <property type="molecule type" value="Genomic_DNA"/>
</dbReference>
<keyword evidence="14" id="KW-1185">Reference proteome</keyword>
<evidence type="ECO:0000256" key="3">
    <source>
        <dbReference type="ARBA" id="ARBA00019824"/>
    </source>
</evidence>
<keyword evidence="5 8" id="KW-0547">Nucleotide-binding</keyword>
<evidence type="ECO:0000256" key="7">
    <source>
        <dbReference type="ARBA" id="ARBA00023242"/>
    </source>
</evidence>
<feature type="binding site" evidence="8">
    <location>
        <begin position="147"/>
        <end position="152"/>
    </location>
    <ligand>
        <name>ATP</name>
        <dbReference type="ChEBI" id="CHEBI:30616"/>
    </ligand>
</feature>
<accession>A0ABP0ZIE5</accession>
<evidence type="ECO:0000256" key="8">
    <source>
        <dbReference type="HAMAP-Rule" id="MF_03035"/>
    </source>
</evidence>
<dbReference type="RefSeq" id="XP_066829096.1">
    <property type="nucleotide sequence ID" value="XM_066972126.1"/>
</dbReference>
<comment type="function">
    <text evidence="8">Required for endonucleolytic cleavage during polyadenylation-dependent pre-mRNA 3'-end formation.</text>
</comment>
<dbReference type="InterPro" id="IPR038238">
    <property type="entry name" value="Clp1_C_sf"/>
</dbReference>
<evidence type="ECO:0000259" key="12">
    <source>
        <dbReference type="Pfam" id="PF16575"/>
    </source>
</evidence>
<dbReference type="HAMAP" id="MF_03035">
    <property type="entry name" value="Clp1"/>
    <property type="match status" value="1"/>
</dbReference>
<dbReference type="PANTHER" id="PTHR12755:SF6">
    <property type="entry name" value="POLYRIBONUCLEOTIDE 5'-HYDROXYL-KINASE CLP1"/>
    <property type="match status" value="1"/>
</dbReference>
<proteinExistence type="inferred from homology"/>
<evidence type="ECO:0000259" key="10">
    <source>
        <dbReference type="Pfam" id="PF06807"/>
    </source>
</evidence>
<feature type="binding site" evidence="8">
    <location>
        <position position="29"/>
    </location>
    <ligand>
        <name>ATP</name>
        <dbReference type="ChEBI" id="CHEBI:30616"/>
    </ligand>
</feature>
<keyword evidence="7 8" id="KW-0539">Nucleus</keyword>
<dbReference type="Pfam" id="PF16573">
    <property type="entry name" value="CLP1_N"/>
    <property type="match status" value="1"/>
</dbReference>
<dbReference type="Gene3D" id="2.60.120.1030">
    <property type="entry name" value="Clp1, DNA binding domain"/>
    <property type="match status" value="1"/>
</dbReference>
<evidence type="ECO:0000256" key="4">
    <source>
        <dbReference type="ARBA" id="ARBA00022664"/>
    </source>
</evidence>
<dbReference type="Pfam" id="PF16575">
    <property type="entry name" value="CLP1_P"/>
    <property type="match status" value="1"/>
</dbReference>
<evidence type="ECO:0000313" key="14">
    <source>
        <dbReference type="Proteomes" id="UP001497383"/>
    </source>
</evidence>
<dbReference type="Pfam" id="PF06807">
    <property type="entry name" value="Clp1"/>
    <property type="match status" value="1"/>
</dbReference>
<comment type="subunit">
    <text evidence="8">Component of a pre-mRNA cleavage factor complex. Interacts directly with PCF11.</text>
</comment>
<comment type="similarity">
    <text evidence="8">Belongs to the Clp1 family. Clp1 subfamily.</text>
</comment>
<dbReference type="InterPro" id="IPR038239">
    <property type="entry name" value="Clp1_N_sf"/>
</dbReference>
<dbReference type="PANTHER" id="PTHR12755">
    <property type="entry name" value="CLEAVAGE/POLYADENYLATION FACTOR IA SUBUNIT CLP1P"/>
    <property type="match status" value="1"/>
</dbReference>
<keyword evidence="6 8" id="KW-0067">ATP-binding</keyword>
<dbReference type="Gene3D" id="2.40.30.330">
    <property type="entry name" value="Pre-mRNA cleavage complex subunit Clp1, C-terminal domain"/>
    <property type="match status" value="1"/>
</dbReference>
<reference evidence="13 14" key="1">
    <citation type="submission" date="2024-03" db="EMBL/GenBank/DDBJ databases">
        <authorList>
            <person name="Brejova B."/>
        </authorList>
    </citation>
    <scope>NUCLEOTIDE SEQUENCE [LARGE SCALE GENOMIC DNA]</scope>
    <source>
        <strain evidence="13 14">CBS 14171</strain>
    </source>
</reference>
<dbReference type="InterPro" id="IPR028606">
    <property type="entry name" value="Clp1"/>
</dbReference>
<dbReference type="InterPro" id="IPR045116">
    <property type="entry name" value="Clp1/Grc3"/>
</dbReference>
<evidence type="ECO:0000256" key="2">
    <source>
        <dbReference type="ARBA" id="ARBA00018706"/>
    </source>
</evidence>
<dbReference type="Gene3D" id="3.40.50.300">
    <property type="entry name" value="P-loop containing nucleotide triphosphate hydrolases"/>
    <property type="match status" value="1"/>
</dbReference>
<comment type="subcellular location">
    <subcellularLocation>
        <location evidence="1 8">Nucleus</location>
    </subcellularLocation>
</comment>
<feature type="domain" description="Clp1 P-loop" evidence="12">
    <location>
        <begin position="144"/>
        <end position="346"/>
    </location>
</feature>
<dbReference type="Proteomes" id="UP001497383">
    <property type="component" value="Chromosome 3"/>
</dbReference>
<organism evidence="13 14">
    <name type="scientific">Lodderomyces beijingensis</name>
    <dbReference type="NCBI Taxonomy" id="1775926"/>
    <lineage>
        <taxon>Eukaryota</taxon>
        <taxon>Fungi</taxon>
        <taxon>Dikarya</taxon>
        <taxon>Ascomycota</taxon>
        <taxon>Saccharomycotina</taxon>
        <taxon>Pichiomycetes</taxon>
        <taxon>Debaryomycetaceae</taxon>
        <taxon>Candida/Lodderomyces clade</taxon>
        <taxon>Lodderomyces</taxon>
    </lineage>
</organism>
<keyword evidence="4 8" id="KW-0507">mRNA processing</keyword>
<gene>
    <name evidence="8" type="primary">CLP1</name>
    <name evidence="13" type="ORF">LODBEIA_P21580</name>
</gene>